<proteinExistence type="predicted"/>
<dbReference type="AlphaFoldDB" id="A0A843UV35"/>
<organism evidence="1 2">
    <name type="scientific">Colocasia esculenta</name>
    <name type="common">Wild taro</name>
    <name type="synonym">Arum esculentum</name>
    <dbReference type="NCBI Taxonomy" id="4460"/>
    <lineage>
        <taxon>Eukaryota</taxon>
        <taxon>Viridiplantae</taxon>
        <taxon>Streptophyta</taxon>
        <taxon>Embryophyta</taxon>
        <taxon>Tracheophyta</taxon>
        <taxon>Spermatophyta</taxon>
        <taxon>Magnoliopsida</taxon>
        <taxon>Liliopsida</taxon>
        <taxon>Araceae</taxon>
        <taxon>Aroideae</taxon>
        <taxon>Colocasieae</taxon>
        <taxon>Colocasia</taxon>
    </lineage>
</organism>
<name>A0A843UV35_COLES</name>
<evidence type="ECO:0000313" key="2">
    <source>
        <dbReference type="Proteomes" id="UP000652761"/>
    </source>
</evidence>
<dbReference type="Proteomes" id="UP000652761">
    <property type="component" value="Unassembled WGS sequence"/>
</dbReference>
<protein>
    <submittedName>
        <fullName evidence="1">Uncharacterized protein</fullName>
    </submittedName>
</protein>
<evidence type="ECO:0000313" key="1">
    <source>
        <dbReference type="EMBL" id="MQL90092.1"/>
    </source>
</evidence>
<reference evidence="1" key="1">
    <citation type="submission" date="2017-07" db="EMBL/GenBank/DDBJ databases">
        <title>Taro Niue Genome Assembly and Annotation.</title>
        <authorList>
            <person name="Atibalentja N."/>
            <person name="Keating K."/>
            <person name="Fields C.J."/>
        </authorList>
    </citation>
    <scope>NUCLEOTIDE SEQUENCE</scope>
    <source>
        <strain evidence="1">Niue_2</strain>
        <tissue evidence="1">Leaf</tissue>
    </source>
</reference>
<comment type="caution">
    <text evidence="1">The sequence shown here is derived from an EMBL/GenBank/DDBJ whole genome shotgun (WGS) entry which is preliminary data.</text>
</comment>
<gene>
    <name evidence="1" type="ORF">Taro_022675</name>
</gene>
<sequence>MIPSHLASSCLGFGGFLCLGGEAEGAGAGNHGFLFPELAGVAAIPAARERESYGQRDGVKTYERLLGQVHHRYPRQQVELQ</sequence>
<accession>A0A843UV35</accession>
<dbReference type="EMBL" id="NMUH01001208">
    <property type="protein sequence ID" value="MQL90092.1"/>
    <property type="molecule type" value="Genomic_DNA"/>
</dbReference>
<keyword evidence="2" id="KW-1185">Reference proteome</keyword>